<comment type="caution">
    <text evidence="9">The sequence shown here is derived from an EMBL/GenBank/DDBJ whole genome shotgun (WGS) entry which is preliminary data.</text>
</comment>
<evidence type="ECO:0000256" key="6">
    <source>
        <dbReference type="ARBA" id="ARBA00022989"/>
    </source>
</evidence>
<feature type="transmembrane region" description="Helical" evidence="8">
    <location>
        <begin position="40"/>
        <end position="58"/>
    </location>
</feature>
<feature type="transmembrane region" description="Helical" evidence="8">
    <location>
        <begin position="168"/>
        <end position="189"/>
    </location>
</feature>
<dbReference type="InterPro" id="IPR002781">
    <property type="entry name" value="TM_pro_TauE-like"/>
</dbReference>
<keyword evidence="4 8" id="KW-1003">Cell membrane</keyword>
<evidence type="ECO:0000256" key="1">
    <source>
        <dbReference type="ARBA" id="ARBA00004651"/>
    </source>
</evidence>
<dbReference type="RefSeq" id="WP_078189872.1">
    <property type="nucleotide sequence ID" value="NZ_JAMCOZ010000007.1"/>
</dbReference>
<protein>
    <recommendedName>
        <fullName evidence="8">Probable membrane transporter protein</fullName>
    </recommendedName>
</protein>
<keyword evidence="7 8" id="KW-0472">Membrane</keyword>
<dbReference type="Pfam" id="PF01925">
    <property type="entry name" value="TauE"/>
    <property type="match status" value="1"/>
</dbReference>
<dbReference type="PANTHER" id="PTHR30269:SF37">
    <property type="entry name" value="MEMBRANE TRANSPORTER PROTEIN"/>
    <property type="match status" value="1"/>
</dbReference>
<dbReference type="GO" id="GO:0005886">
    <property type="term" value="C:plasma membrane"/>
    <property type="evidence" value="ECO:0007669"/>
    <property type="project" value="UniProtKB-SubCell"/>
</dbReference>
<evidence type="ECO:0000256" key="3">
    <source>
        <dbReference type="ARBA" id="ARBA00022448"/>
    </source>
</evidence>
<feature type="transmembrane region" description="Helical" evidence="8">
    <location>
        <begin position="195"/>
        <end position="216"/>
    </location>
</feature>
<feature type="transmembrane region" description="Helical" evidence="8">
    <location>
        <begin position="70"/>
        <end position="89"/>
    </location>
</feature>
<comment type="similarity">
    <text evidence="2 8">Belongs to the 4-toluene sulfonate uptake permease (TSUP) (TC 2.A.102) family.</text>
</comment>
<keyword evidence="5 8" id="KW-0812">Transmembrane</keyword>
<feature type="transmembrane region" description="Helical" evidence="8">
    <location>
        <begin position="6"/>
        <end position="33"/>
    </location>
</feature>
<comment type="subcellular location">
    <subcellularLocation>
        <location evidence="1 8">Cell membrane</location>
        <topology evidence="1 8">Multi-pass membrane protein</topology>
    </subcellularLocation>
</comment>
<sequence length="245" mass="27263">MTWLIFILGAIFAGFVQGLTGFAFALIAMSFWVWILPPQIAAPLVVCASVYSHFISLSSERKSIPINKKIIYPYLIAGILGVPLGTYLLDSINPDTFKLVLGAFLMFWCPILFFNPKFSFIQKSGKWADSSIGYIAGILGGLGGFCGALPSAWLMLKNTPKAEQRYILRHFNLAIQLVTLVSYLLQGIIHREHLPYLAVLLVIMAFPVIFGAKLFYRISERQFKHIVLGLLFSSGCFLVTMSVLT</sequence>
<evidence type="ECO:0000256" key="5">
    <source>
        <dbReference type="ARBA" id="ARBA00022692"/>
    </source>
</evidence>
<keyword evidence="10" id="KW-1185">Reference proteome</keyword>
<organism evidence="9 10">
    <name type="scientific">Acinetobacter amyesii</name>
    <dbReference type="NCBI Taxonomy" id="2942470"/>
    <lineage>
        <taxon>Bacteria</taxon>
        <taxon>Pseudomonadati</taxon>
        <taxon>Pseudomonadota</taxon>
        <taxon>Gammaproteobacteria</taxon>
        <taxon>Moraxellales</taxon>
        <taxon>Moraxellaceae</taxon>
        <taxon>Acinetobacter</taxon>
    </lineage>
</organism>
<keyword evidence="3" id="KW-0813">Transport</keyword>
<reference evidence="9 10" key="1">
    <citation type="submission" date="2017-02" db="EMBL/GenBank/DDBJ databases">
        <title>Acinetobacter sp. ANC 4945, whole genome shotgun sequencing project.</title>
        <authorList>
            <person name="Radolfova-Krizova L."/>
            <person name="Al Atrouni A."/>
            <person name="Nemec A."/>
        </authorList>
    </citation>
    <scope>NUCLEOTIDE SEQUENCE [LARGE SCALE GENOMIC DNA]</scope>
    <source>
        <strain evidence="9 10">ANC 4945</strain>
    </source>
</reference>
<dbReference type="PANTHER" id="PTHR30269">
    <property type="entry name" value="TRANSMEMBRANE PROTEIN YFCA"/>
    <property type="match status" value="1"/>
</dbReference>
<dbReference type="AlphaFoldDB" id="A0A1T1H0Q0"/>
<feature type="transmembrane region" description="Helical" evidence="8">
    <location>
        <begin position="96"/>
        <end position="114"/>
    </location>
</feature>
<dbReference type="Proteomes" id="UP000191160">
    <property type="component" value="Unassembled WGS sequence"/>
</dbReference>
<gene>
    <name evidence="9" type="ORF">B1202_07065</name>
</gene>
<evidence type="ECO:0000256" key="8">
    <source>
        <dbReference type="RuleBase" id="RU363041"/>
    </source>
</evidence>
<evidence type="ECO:0000256" key="4">
    <source>
        <dbReference type="ARBA" id="ARBA00022475"/>
    </source>
</evidence>
<dbReference type="Gene3D" id="1.20.1250.20">
    <property type="entry name" value="MFS general substrate transporter like domains"/>
    <property type="match status" value="1"/>
</dbReference>
<name>A0A1T1H0Q0_9GAMM</name>
<accession>A0A1T1H0Q0</accession>
<dbReference type="InterPro" id="IPR036259">
    <property type="entry name" value="MFS_trans_sf"/>
</dbReference>
<evidence type="ECO:0000256" key="2">
    <source>
        <dbReference type="ARBA" id="ARBA00009142"/>
    </source>
</evidence>
<feature type="transmembrane region" description="Helical" evidence="8">
    <location>
        <begin position="223"/>
        <end position="244"/>
    </location>
</feature>
<feature type="transmembrane region" description="Helical" evidence="8">
    <location>
        <begin position="134"/>
        <end position="156"/>
    </location>
</feature>
<keyword evidence="6 8" id="KW-1133">Transmembrane helix</keyword>
<proteinExistence type="inferred from homology"/>
<evidence type="ECO:0000256" key="7">
    <source>
        <dbReference type="ARBA" id="ARBA00023136"/>
    </source>
</evidence>
<dbReference type="EMBL" id="MVKX01000004">
    <property type="protein sequence ID" value="OOV83401.1"/>
    <property type="molecule type" value="Genomic_DNA"/>
</dbReference>
<evidence type="ECO:0000313" key="10">
    <source>
        <dbReference type="Proteomes" id="UP000191160"/>
    </source>
</evidence>
<evidence type="ECO:0000313" key="9">
    <source>
        <dbReference type="EMBL" id="OOV83401.1"/>
    </source>
</evidence>
<dbReference type="InterPro" id="IPR052017">
    <property type="entry name" value="TSUP"/>
</dbReference>